<dbReference type="PANTHER" id="PTHR42887:SF2">
    <property type="entry name" value="OS12G0638800 PROTEIN"/>
    <property type="match status" value="1"/>
</dbReference>
<dbReference type="InterPro" id="IPR057661">
    <property type="entry name" value="RsdA/BaiN/AoA(So)_Rossmann"/>
</dbReference>
<evidence type="ECO:0000256" key="3">
    <source>
        <dbReference type="ARBA" id="ARBA00022827"/>
    </source>
</evidence>
<dbReference type="PRINTS" id="PR00411">
    <property type="entry name" value="PNDRDTASEI"/>
</dbReference>
<dbReference type="PRINTS" id="PR00368">
    <property type="entry name" value="FADPNR"/>
</dbReference>
<dbReference type="Pfam" id="PF22780">
    <property type="entry name" value="HI0933_like_1st"/>
    <property type="match status" value="1"/>
</dbReference>
<dbReference type="EMBL" id="DXBG01000166">
    <property type="protein sequence ID" value="HIZ65595.1"/>
    <property type="molecule type" value="Genomic_DNA"/>
</dbReference>
<dbReference type="SUPFAM" id="SSF160996">
    <property type="entry name" value="HI0933 insert domain-like"/>
    <property type="match status" value="1"/>
</dbReference>
<sequence length="406" mass="44220">MEKRSVCIVGGGASGLTAAVMAARAGAQVTLLEHNEKPGRKLLATGNGKCNLTNVRQEPSCYRSASRDRAWEILREFSLSDTLRFFSEIGVYTKNKKGGLYPASMQASSVLELLDAEARYRKVKIKCREHVKSIEKTHSGEFLVHTSTWSYPAQAVILACGSRASSIQGADGSGYELASSLGHTLRKPLPALVPLKGKGNYFSKWAGVRVEGRISLQADGEIFYTEEGELQLTEYGISGIPVFQISGPAVRLIEEGIPVTVLLDFIPDFDRKGLEVFLRKRKEQCPYKSQKELLVGLLPSRLIQVLAKKDQSLEELALAIKEFPVKITGPKSFEQAQVCQGGVRLEEIHPKTMESLLTPGIYLAGELLDVDGICGGYNLQWAWTTGALAGKSAACSCPGNSDPGRR</sequence>
<dbReference type="AlphaFoldDB" id="A0A9D2FRN8"/>
<dbReference type="Gene3D" id="3.50.50.60">
    <property type="entry name" value="FAD/NAD(P)-binding domain"/>
    <property type="match status" value="1"/>
</dbReference>
<dbReference type="InterPro" id="IPR023166">
    <property type="entry name" value="BaiN-like_dom_sf"/>
</dbReference>
<keyword evidence="2" id="KW-0285">Flavoprotein</keyword>
<evidence type="ECO:0000259" key="5">
    <source>
        <dbReference type="Pfam" id="PF22780"/>
    </source>
</evidence>
<dbReference type="InterPro" id="IPR036188">
    <property type="entry name" value="FAD/NAD-bd_sf"/>
</dbReference>
<organism evidence="6 7">
    <name type="scientific">Candidatus Blautia pullicola</name>
    <dbReference type="NCBI Taxonomy" id="2838498"/>
    <lineage>
        <taxon>Bacteria</taxon>
        <taxon>Bacillati</taxon>
        <taxon>Bacillota</taxon>
        <taxon>Clostridia</taxon>
        <taxon>Lachnospirales</taxon>
        <taxon>Lachnospiraceae</taxon>
        <taxon>Blautia</taxon>
    </lineage>
</organism>
<evidence type="ECO:0000313" key="7">
    <source>
        <dbReference type="Proteomes" id="UP000824056"/>
    </source>
</evidence>
<accession>A0A9D2FRN8</accession>
<proteinExistence type="predicted"/>
<evidence type="ECO:0000256" key="1">
    <source>
        <dbReference type="ARBA" id="ARBA00001974"/>
    </source>
</evidence>
<dbReference type="Proteomes" id="UP000824056">
    <property type="component" value="Unassembled WGS sequence"/>
</dbReference>
<gene>
    <name evidence="6" type="ORF">H9809_06830</name>
</gene>
<dbReference type="SUPFAM" id="SSF51905">
    <property type="entry name" value="FAD/NAD(P)-binding domain"/>
    <property type="match status" value="1"/>
</dbReference>
<reference evidence="6" key="2">
    <citation type="submission" date="2021-04" db="EMBL/GenBank/DDBJ databases">
        <authorList>
            <person name="Gilroy R."/>
        </authorList>
    </citation>
    <scope>NUCLEOTIDE SEQUENCE</scope>
    <source>
        <strain evidence="6">1068</strain>
    </source>
</reference>
<feature type="domain" description="RsdA/BaiN/AoA(So)-like insert" evidence="5">
    <location>
        <begin position="190"/>
        <end position="338"/>
    </location>
</feature>
<protein>
    <submittedName>
        <fullName evidence="6">NAD(P)/FAD-dependent oxidoreductase</fullName>
    </submittedName>
</protein>
<evidence type="ECO:0000259" key="4">
    <source>
        <dbReference type="Pfam" id="PF03486"/>
    </source>
</evidence>
<dbReference type="NCBIfam" id="TIGR00275">
    <property type="entry name" value="aminoacetone oxidase family FAD-binding enzyme"/>
    <property type="match status" value="1"/>
</dbReference>
<dbReference type="InterPro" id="IPR055178">
    <property type="entry name" value="RsdA/BaiN/AoA(So)-like_dom"/>
</dbReference>
<comment type="cofactor">
    <cofactor evidence="1">
        <name>FAD</name>
        <dbReference type="ChEBI" id="CHEBI:57692"/>
    </cofactor>
</comment>
<reference evidence="6" key="1">
    <citation type="journal article" date="2021" name="PeerJ">
        <title>Extensive microbial diversity within the chicken gut microbiome revealed by metagenomics and culture.</title>
        <authorList>
            <person name="Gilroy R."/>
            <person name="Ravi A."/>
            <person name="Getino M."/>
            <person name="Pursley I."/>
            <person name="Horton D.L."/>
            <person name="Alikhan N.F."/>
            <person name="Baker D."/>
            <person name="Gharbi K."/>
            <person name="Hall N."/>
            <person name="Watson M."/>
            <person name="Adriaenssens E.M."/>
            <person name="Foster-Nyarko E."/>
            <person name="Jarju S."/>
            <person name="Secka A."/>
            <person name="Antonio M."/>
            <person name="Oren A."/>
            <person name="Chaudhuri R.R."/>
            <person name="La Ragione R."/>
            <person name="Hildebrand F."/>
            <person name="Pallen M.J."/>
        </authorList>
    </citation>
    <scope>NUCLEOTIDE SEQUENCE</scope>
    <source>
        <strain evidence="6">1068</strain>
    </source>
</reference>
<keyword evidence="3" id="KW-0274">FAD</keyword>
<dbReference type="PANTHER" id="PTHR42887">
    <property type="entry name" value="OS12G0638800 PROTEIN"/>
    <property type="match status" value="1"/>
</dbReference>
<evidence type="ECO:0000313" key="6">
    <source>
        <dbReference type="EMBL" id="HIZ65595.1"/>
    </source>
</evidence>
<feature type="domain" description="RsdA/BaiN/AoA(So)-like Rossmann fold-like" evidence="4">
    <location>
        <begin position="5"/>
        <end position="391"/>
    </location>
</feature>
<evidence type="ECO:0000256" key="2">
    <source>
        <dbReference type="ARBA" id="ARBA00022630"/>
    </source>
</evidence>
<dbReference type="Gene3D" id="1.10.8.260">
    <property type="entry name" value="HI0933 insert domain-like"/>
    <property type="match status" value="1"/>
</dbReference>
<comment type="caution">
    <text evidence="6">The sequence shown here is derived from an EMBL/GenBank/DDBJ whole genome shotgun (WGS) entry which is preliminary data.</text>
</comment>
<name>A0A9D2FRN8_9FIRM</name>
<dbReference type="Pfam" id="PF03486">
    <property type="entry name" value="HI0933_like"/>
    <property type="match status" value="1"/>
</dbReference>
<dbReference type="InterPro" id="IPR004792">
    <property type="entry name" value="BaiN-like"/>
</dbReference>
<dbReference type="Gene3D" id="2.40.30.10">
    <property type="entry name" value="Translation factors"/>
    <property type="match status" value="1"/>
</dbReference>